<proteinExistence type="predicted"/>
<keyword evidence="1" id="KW-0812">Transmembrane</keyword>
<dbReference type="EMBL" id="AGBF01000033">
    <property type="protein sequence ID" value="EGX59313.1"/>
    <property type="molecule type" value="Genomic_DNA"/>
</dbReference>
<dbReference type="PATRIC" id="fig|700597.3.peg.2641"/>
<organism evidence="2 3">
    <name type="scientific">Streptomyces zinciresistens K42</name>
    <dbReference type="NCBI Taxonomy" id="700597"/>
    <lineage>
        <taxon>Bacteria</taxon>
        <taxon>Bacillati</taxon>
        <taxon>Actinomycetota</taxon>
        <taxon>Actinomycetes</taxon>
        <taxon>Kitasatosporales</taxon>
        <taxon>Streptomycetaceae</taxon>
        <taxon>Streptomyces</taxon>
    </lineage>
</organism>
<sequence>MHTHPHDRRGFLALTAAAAAPRLAGWGTGCGGSEGIPFLRFFVHSLVVSPGAVAAALVSVVPPLLPALTIRRPLVRGLSFGAVKS</sequence>
<dbReference type="Proteomes" id="UP000004217">
    <property type="component" value="Unassembled WGS sequence"/>
</dbReference>
<name>G2GB21_9ACTN</name>
<protein>
    <submittedName>
        <fullName evidence="2">Uncharacterized protein</fullName>
    </submittedName>
</protein>
<gene>
    <name evidence="2" type="ORF">SZN_13472</name>
</gene>
<evidence type="ECO:0000313" key="3">
    <source>
        <dbReference type="Proteomes" id="UP000004217"/>
    </source>
</evidence>
<keyword evidence="1" id="KW-0472">Membrane</keyword>
<keyword evidence="1" id="KW-1133">Transmembrane helix</keyword>
<reference evidence="2 3" key="1">
    <citation type="submission" date="2011-08" db="EMBL/GenBank/DDBJ databases">
        <authorList>
            <person name="Lin Y."/>
            <person name="Hao X."/>
            <person name="Johnstone L."/>
            <person name="Miller S.J."/>
            <person name="Wei G."/>
            <person name="Rensing C."/>
        </authorList>
    </citation>
    <scope>NUCLEOTIDE SEQUENCE [LARGE SCALE GENOMIC DNA]</scope>
    <source>
        <strain evidence="2 3">K42</strain>
    </source>
</reference>
<evidence type="ECO:0000313" key="2">
    <source>
        <dbReference type="EMBL" id="EGX59313.1"/>
    </source>
</evidence>
<dbReference type="AlphaFoldDB" id="G2GB21"/>
<keyword evidence="3" id="KW-1185">Reference proteome</keyword>
<dbReference type="RefSeq" id="WP_007495171.1">
    <property type="nucleotide sequence ID" value="NZ_AGBF01000033.1"/>
</dbReference>
<feature type="transmembrane region" description="Helical" evidence="1">
    <location>
        <begin position="41"/>
        <end position="65"/>
    </location>
</feature>
<accession>G2GB21</accession>
<comment type="caution">
    <text evidence="2">The sequence shown here is derived from an EMBL/GenBank/DDBJ whole genome shotgun (WGS) entry which is preliminary data.</text>
</comment>
<evidence type="ECO:0000256" key="1">
    <source>
        <dbReference type="SAM" id="Phobius"/>
    </source>
</evidence>